<feature type="chain" id="PRO_5022764846" description="Secreted protein" evidence="1">
    <location>
        <begin position="20"/>
        <end position="184"/>
    </location>
</feature>
<gene>
    <name evidence="2" type="ORF">BDV98DRAFT_575939</name>
</gene>
<keyword evidence="3" id="KW-1185">Reference proteome</keyword>
<accession>A0A5C3QDP0</accession>
<organism evidence="2 3">
    <name type="scientific">Pterulicium gracile</name>
    <dbReference type="NCBI Taxonomy" id="1884261"/>
    <lineage>
        <taxon>Eukaryota</taxon>
        <taxon>Fungi</taxon>
        <taxon>Dikarya</taxon>
        <taxon>Basidiomycota</taxon>
        <taxon>Agaricomycotina</taxon>
        <taxon>Agaricomycetes</taxon>
        <taxon>Agaricomycetidae</taxon>
        <taxon>Agaricales</taxon>
        <taxon>Pleurotineae</taxon>
        <taxon>Pterulaceae</taxon>
        <taxon>Pterulicium</taxon>
    </lineage>
</organism>
<reference evidence="2 3" key="1">
    <citation type="journal article" date="2019" name="Nat. Ecol. Evol.">
        <title>Megaphylogeny resolves global patterns of mushroom evolution.</title>
        <authorList>
            <person name="Varga T."/>
            <person name="Krizsan K."/>
            <person name="Foldi C."/>
            <person name="Dima B."/>
            <person name="Sanchez-Garcia M."/>
            <person name="Sanchez-Ramirez S."/>
            <person name="Szollosi G.J."/>
            <person name="Szarkandi J.G."/>
            <person name="Papp V."/>
            <person name="Albert L."/>
            <person name="Andreopoulos W."/>
            <person name="Angelini C."/>
            <person name="Antonin V."/>
            <person name="Barry K.W."/>
            <person name="Bougher N.L."/>
            <person name="Buchanan P."/>
            <person name="Buyck B."/>
            <person name="Bense V."/>
            <person name="Catcheside P."/>
            <person name="Chovatia M."/>
            <person name="Cooper J."/>
            <person name="Damon W."/>
            <person name="Desjardin D."/>
            <person name="Finy P."/>
            <person name="Geml J."/>
            <person name="Haridas S."/>
            <person name="Hughes K."/>
            <person name="Justo A."/>
            <person name="Karasinski D."/>
            <person name="Kautmanova I."/>
            <person name="Kiss B."/>
            <person name="Kocsube S."/>
            <person name="Kotiranta H."/>
            <person name="LaButti K.M."/>
            <person name="Lechner B.E."/>
            <person name="Liimatainen K."/>
            <person name="Lipzen A."/>
            <person name="Lukacs Z."/>
            <person name="Mihaltcheva S."/>
            <person name="Morgado L.N."/>
            <person name="Niskanen T."/>
            <person name="Noordeloos M.E."/>
            <person name="Ohm R.A."/>
            <person name="Ortiz-Santana B."/>
            <person name="Ovrebo C."/>
            <person name="Racz N."/>
            <person name="Riley R."/>
            <person name="Savchenko A."/>
            <person name="Shiryaev A."/>
            <person name="Soop K."/>
            <person name="Spirin V."/>
            <person name="Szebenyi C."/>
            <person name="Tomsovsky M."/>
            <person name="Tulloss R.E."/>
            <person name="Uehling J."/>
            <person name="Grigoriev I.V."/>
            <person name="Vagvolgyi C."/>
            <person name="Papp T."/>
            <person name="Martin F.M."/>
            <person name="Miettinen O."/>
            <person name="Hibbett D.S."/>
            <person name="Nagy L.G."/>
        </authorList>
    </citation>
    <scope>NUCLEOTIDE SEQUENCE [LARGE SCALE GENOMIC DNA]</scope>
    <source>
        <strain evidence="2 3">CBS 309.79</strain>
    </source>
</reference>
<sequence length="184" mass="20467">MKLANLALTVLLSVGSVVSYDPSKPECVAAEKNIGWYQGKYSEVCAVMINECAGKGTYSTWIWGKTACIAAAICTGSKITQLLARCANDNILSREQVPAMSKNVYRNIVGPCADQGCPITQQKYVDWVYGAIKTLNQSRNTTLWPESGEYVVENWWKPLKEWTKTGDVVPYKNLNDFLHYADLV</sequence>
<evidence type="ECO:0000313" key="2">
    <source>
        <dbReference type="EMBL" id="TFK96583.1"/>
    </source>
</evidence>
<name>A0A5C3QDP0_9AGAR</name>
<evidence type="ECO:0008006" key="4">
    <source>
        <dbReference type="Google" id="ProtNLM"/>
    </source>
</evidence>
<proteinExistence type="predicted"/>
<dbReference type="AlphaFoldDB" id="A0A5C3QDP0"/>
<evidence type="ECO:0000313" key="3">
    <source>
        <dbReference type="Proteomes" id="UP000305067"/>
    </source>
</evidence>
<feature type="signal peptide" evidence="1">
    <location>
        <begin position="1"/>
        <end position="19"/>
    </location>
</feature>
<evidence type="ECO:0000256" key="1">
    <source>
        <dbReference type="SAM" id="SignalP"/>
    </source>
</evidence>
<dbReference type="OrthoDB" id="2734890at2759"/>
<protein>
    <recommendedName>
        <fullName evidence="4">Secreted protein</fullName>
    </recommendedName>
</protein>
<dbReference type="EMBL" id="ML178858">
    <property type="protein sequence ID" value="TFK96583.1"/>
    <property type="molecule type" value="Genomic_DNA"/>
</dbReference>
<keyword evidence="1" id="KW-0732">Signal</keyword>
<dbReference type="Proteomes" id="UP000305067">
    <property type="component" value="Unassembled WGS sequence"/>
</dbReference>